<evidence type="ECO:0000313" key="3">
    <source>
        <dbReference type="EMBL" id="MFC4713531.1"/>
    </source>
</evidence>
<dbReference type="GO" id="GO:0034220">
    <property type="term" value="P:monoatomic ion transmembrane transport"/>
    <property type="evidence" value="ECO:0007669"/>
    <property type="project" value="UniProtKB-KW"/>
</dbReference>
<dbReference type="Proteomes" id="UP001595932">
    <property type="component" value="Unassembled WGS sequence"/>
</dbReference>
<dbReference type="SUPFAM" id="SSF116726">
    <property type="entry name" value="TrkA C-terminal domain-like"/>
    <property type="match status" value="1"/>
</dbReference>
<dbReference type="PROSITE" id="PS51202">
    <property type="entry name" value="RCK_C"/>
    <property type="match status" value="1"/>
</dbReference>
<organism evidence="3 4">
    <name type="scientific">Planococcus dechangensis</name>
    <dbReference type="NCBI Taxonomy" id="1176255"/>
    <lineage>
        <taxon>Bacteria</taxon>
        <taxon>Bacillati</taxon>
        <taxon>Bacillota</taxon>
        <taxon>Bacilli</taxon>
        <taxon>Bacillales</taxon>
        <taxon>Caryophanaceae</taxon>
        <taxon>Planococcus</taxon>
    </lineage>
</organism>
<protein>
    <submittedName>
        <fullName evidence="3">Potassium channel family protein</fullName>
    </submittedName>
</protein>
<dbReference type="PANTHER" id="PTHR43833:SF7">
    <property type="entry name" value="KTR SYSTEM POTASSIUM UPTAKE PROTEIN C"/>
    <property type="match status" value="1"/>
</dbReference>
<dbReference type="InterPro" id="IPR006037">
    <property type="entry name" value="RCK_C"/>
</dbReference>
<dbReference type="Gene3D" id="3.40.50.720">
    <property type="entry name" value="NAD(P)-binding Rossmann-like Domain"/>
    <property type="match status" value="1"/>
</dbReference>
<feature type="domain" description="RCK C-terminal" evidence="2">
    <location>
        <begin position="135"/>
        <end position="218"/>
    </location>
</feature>
<sequence length="218" mass="24443">MKKQFVVIGLGRFGSSICKELFKLGHDVMAIDSSPERVDAIRNFASHAAVANATDEMSLRELGVRNFEHAVVAIGDNLQTSVLCTLMLKEIGIPIVWVKAKDLQHQMILEKVGADRVIQPEREMGIRIAHHMDSEKVIDYIDLSEDYSIIELVASKKLHGQTLLELDIRAKYKCTVLAIKRGETVNVAPMPEDGIELKDILVVMGHRNDLKRFEEKGI</sequence>
<name>A0ABV9MEL7_9BACL</name>
<proteinExistence type="predicted"/>
<feature type="domain" description="RCK N-terminal" evidence="1">
    <location>
        <begin position="2"/>
        <end position="118"/>
    </location>
</feature>
<evidence type="ECO:0000259" key="1">
    <source>
        <dbReference type="PROSITE" id="PS51201"/>
    </source>
</evidence>
<dbReference type="Gene3D" id="3.30.70.1450">
    <property type="entry name" value="Regulator of K+ conductance, C-terminal domain"/>
    <property type="match status" value="1"/>
</dbReference>
<dbReference type="SUPFAM" id="SSF51735">
    <property type="entry name" value="NAD(P)-binding Rossmann-fold domains"/>
    <property type="match status" value="1"/>
</dbReference>
<reference evidence="4" key="1">
    <citation type="journal article" date="2019" name="Int. J. Syst. Evol. Microbiol.">
        <title>The Global Catalogue of Microorganisms (GCM) 10K type strain sequencing project: providing services to taxonomists for standard genome sequencing and annotation.</title>
        <authorList>
            <consortium name="The Broad Institute Genomics Platform"/>
            <consortium name="The Broad Institute Genome Sequencing Center for Infectious Disease"/>
            <person name="Wu L."/>
            <person name="Ma J."/>
        </authorList>
    </citation>
    <scope>NUCLEOTIDE SEQUENCE [LARGE SCALE GENOMIC DNA]</scope>
    <source>
        <strain evidence="4">CGMCC 1.12151</strain>
    </source>
</reference>
<gene>
    <name evidence="3" type="ORF">ACFO5U_11685</name>
</gene>
<dbReference type="Pfam" id="PF02080">
    <property type="entry name" value="TrkA_C"/>
    <property type="match status" value="1"/>
</dbReference>
<dbReference type="InterPro" id="IPR036721">
    <property type="entry name" value="RCK_C_sf"/>
</dbReference>
<evidence type="ECO:0000313" key="4">
    <source>
        <dbReference type="Proteomes" id="UP001595932"/>
    </source>
</evidence>
<dbReference type="PANTHER" id="PTHR43833">
    <property type="entry name" value="POTASSIUM CHANNEL PROTEIN 2-RELATED-RELATED"/>
    <property type="match status" value="1"/>
</dbReference>
<dbReference type="EMBL" id="JBHSGL010000005">
    <property type="protein sequence ID" value="MFC4713531.1"/>
    <property type="molecule type" value="Genomic_DNA"/>
</dbReference>
<keyword evidence="3" id="KW-0406">Ion transport</keyword>
<dbReference type="Pfam" id="PF02254">
    <property type="entry name" value="TrkA_N"/>
    <property type="match status" value="1"/>
</dbReference>
<keyword evidence="4" id="KW-1185">Reference proteome</keyword>
<dbReference type="InterPro" id="IPR036291">
    <property type="entry name" value="NAD(P)-bd_dom_sf"/>
</dbReference>
<comment type="caution">
    <text evidence="3">The sequence shown here is derived from an EMBL/GenBank/DDBJ whole genome shotgun (WGS) entry which is preliminary data.</text>
</comment>
<keyword evidence="3" id="KW-0407">Ion channel</keyword>
<accession>A0ABV9MEL7</accession>
<evidence type="ECO:0000259" key="2">
    <source>
        <dbReference type="PROSITE" id="PS51202"/>
    </source>
</evidence>
<dbReference type="PROSITE" id="PS51201">
    <property type="entry name" value="RCK_N"/>
    <property type="match status" value="1"/>
</dbReference>
<dbReference type="InterPro" id="IPR050721">
    <property type="entry name" value="Trk_Ktr_HKT_K-transport"/>
</dbReference>
<dbReference type="RefSeq" id="WP_377279238.1">
    <property type="nucleotide sequence ID" value="NZ_JBHSGL010000005.1"/>
</dbReference>
<keyword evidence="3" id="KW-0813">Transport</keyword>
<dbReference type="InterPro" id="IPR003148">
    <property type="entry name" value="RCK_N"/>
</dbReference>